<keyword evidence="3" id="KW-1185">Reference proteome</keyword>
<dbReference type="KEGG" id="cthd:CDO33_02715"/>
<evidence type="ECO:0000256" key="1">
    <source>
        <dbReference type="SAM" id="Phobius"/>
    </source>
</evidence>
<evidence type="ECO:0000313" key="2">
    <source>
        <dbReference type="EMBL" id="PNT91799.1"/>
    </source>
</evidence>
<dbReference type="OrthoDB" id="6443639at2"/>
<accession>A0A2K2EYT2</accession>
<name>A0A2K2EYT2_9CLOT</name>
<organism evidence="2 3">
    <name type="scientific">Clostridium thermosuccinogenes</name>
    <dbReference type="NCBI Taxonomy" id="84032"/>
    <lineage>
        <taxon>Bacteria</taxon>
        <taxon>Bacillati</taxon>
        <taxon>Bacillota</taxon>
        <taxon>Clostridia</taxon>
        <taxon>Eubacteriales</taxon>
        <taxon>Clostridiaceae</taxon>
        <taxon>Clostridium</taxon>
    </lineage>
</organism>
<dbReference type="AlphaFoldDB" id="A0A2K2EYT2"/>
<feature type="transmembrane region" description="Helical" evidence="1">
    <location>
        <begin position="9"/>
        <end position="30"/>
    </location>
</feature>
<dbReference type="EMBL" id="NIOJ01000139">
    <property type="protein sequence ID" value="PNT91799.1"/>
    <property type="molecule type" value="Genomic_DNA"/>
</dbReference>
<keyword evidence="1" id="KW-1133">Transmembrane helix</keyword>
<reference evidence="2 3" key="1">
    <citation type="submission" date="2017-06" db="EMBL/GenBank/DDBJ databases">
        <title>Investigating the central metabolism of Clostridium thermosuccinogenes.</title>
        <authorList>
            <person name="Koendjbiharie J.G."/>
            <person name="van Kranenburg R."/>
        </authorList>
    </citation>
    <scope>NUCLEOTIDE SEQUENCE [LARGE SCALE GENOMIC DNA]</scope>
    <source>
        <strain evidence="2 3">DSM 5806</strain>
    </source>
</reference>
<dbReference type="Proteomes" id="UP000236151">
    <property type="component" value="Unassembled WGS sequence"/>
</dbReference>
<proteinExistence type="predicted"/>
<dbReference type="RefSeq" id="WP_103083329.1">
    <property type="nucleotide sequence ID" value="NZ_CP021850.1"/>
</dbReference>
<gene>
    <name evidence="2" type="ORF">CDQ84_19200</name>
</gene>
<protein>
    <submittedName>
        <fullName evidence="2">Uncharacterized protein</fullName>
    </submittedName>
</protein>
<evidence type="ECO:0000313" key="3">
    <source>
        <dbReference type="Proteomes" id="UP000236151"/>
    </source>
</evidence>
<sequence length="171" mass="20205">MFVIYKSKTIIIAVFLIIPLILFLSSYMGFRSQKINNEHLESFKNNLMATIQQKSYFDMKNITHFEWERMYIIRPYTSRTEMQKIVGTKWTTADTYIGYLIFDKTWLGEHPLDDDIFQKLVFVKDNKVVLDVTLDRSDVDFTQINSPVINDNVLFDIDKTDGRNIIKISKQ</sequence>
<keyword evidence="1" id="KW-0812">Transmembrane</keyword>
<keyword evidence="1" id="KW-0472">Membrane</keyword>
<comment type="caution">
    <text evidence="2">The sequence shown here is derived from an EMBL/GenBank/DDBJ whole genome shotgun (WGS) entry which is preliminary data.</text>
</comment>